<dbReference type="PANTHER" id="PTHR43584">
    <property type="entry name" value="NUCLEOTIDYL TRANSFERASE"/>
    <property type="match status" value="1"/>
</dbReference>
<evidence type="ECO:0000256" key="1">
    <source>
        <dbReference type="ARBA" id="ARBA00022679"/>
    </source>
</evidence>
<organism evidence="5 6">
    <name type="scientific">Methylocystis iwaonis</name>
    <dbReference type="NCBI Taxonomy" id="2885079"/>
    <lineage>
        <taxon>Bacteria</taxon>
        <taxon>Pseudomonadati</taxon>
        <taxon>Pseudomonadota</taxon>
        <taxon>Alphaproteobacteria</taxon>
        <taxon>Hyphomicrobiales</taxon>
        <taxon>Methylocystaceae</taxon>
        <taxon>Methylocystis</taxon>
    </lineage>
</organism>
<evidence type="ECO:0000313" key="6">
    <source>
        <dbReference type="Proteomes" id="UP001317629"/>
    </source>
</evidence>
<protein>
    <submittedName>
        <fullName evidence="5">Mannose-1-phosphate guanylyltransferase</fullName>
    </submittedName>
</protein>
<dbReference type="SUPFAM" id="SSF53448">
    <property type="entry name" value="Nucleotide-diphospho-sugar transferases"/>
    <property type="match status" value="1"/>
</dbReference>
<keyword evidence="3" id="KW-0460">Magnesium</keyword>
<name>A0ABM8EA82_9HYPH</name>
<dbReference type="CDD" id="cd06422">
    <property type="entry name" value="NTP_transferase_like_1"/>
    <property type="match status" value="1"/>
</dbReference>
<dbReference type="EMBL" id="AP027142">
    <property type="protein sequence ID" value="BDV34861.1"/>
    <property type="molecule type" value="Genomic_DNA"/>
</dbReference>
<reference evidence="5 6" key="1">
    <citation type="journal article" date="2023" name="Int. J. Syst. Evol. Microbiol.">
        <title>Methylocystis iwaonis sp. nov., a type II methane-oxidizing bacterium from surface soil of a rice paddy field in Japan, and emended description of the genus Methylocystis (ex Whittenbury et al. 1970) Bowman et al. 1993.</title>
        <authorList>
            <person name="Kaise H."/>
            <person name="Sawadogo J.B."/>
            <person name="Alam M.S."/>
            <person name="Ueno C."/>
            <person name="Dianou D."/>
            <person name="Shinjo R."/>
            <person name="Asakawa S."/>
        </authorList>
    </citation>
    <scope>NUCLEOTIDE SEQUENCE [LARGE SCALE GENOMIC DNA]</scope>
    <source>
        <strain evidence="5 6">SS37A-Re</strain>
    </source>
</reference>
<dbReference type="InterPro" id="IPR025877">
    <property type="entry name" value="MobA-like_NTP_Trfase"/>
</dbReference>
<proteinExistence type="predicted"/>
<evidence type="ECO:0000256" key="2">
    <source>
        <dbReference type="ARBA" id="ARBA00022695"/>
    </source>
</evidence>
<feature type="domain" description="MobA-like NTP transferase" evidence="4">
    <location>
        <begin position="11"/>
        <end position="140"/>
    </location>
</feature>
<dbReference type="InterPro" id="IPR050065">
    <property type="entry name" value="GlmU-like"/>
</dbReference>
<evidence type="ECO:0000259" key="4">
    <source>
        <dbReference type="Pfam" id="PF12804"/>
    </source>
</evidence>
<dbReference type="GO" id="GO:0016779">
    <property type="term" value="F:nucleotidyltransferase activity"/>
    <property type="evidence" value="ECO:0007669"/>
    <property type="project" value="UniProtKB-KW"/>
</dbReference>
<dbReference type="Gene3D" id="3.90.550.10">
    <property type="entry name" value="Spore Coat Polysaccharide Biosynthesis Protein SpsA, Chain A"/>
    <property type="match status" value="1"/>
</dbReference>
<sequence length="241" mass="26108">MAERVAMPKTAMVFAAGLGTRMRPLTDQTPKPLVTVAGRTLIDRALDDLARAGVETAIVNVHHLADQIEAHLTDRREPRIVISDERAVLLDQGGGIKKVLSLIGEDPFFICNTDAFWFDAPQPNLIALAQAWNADDMDAALLLAPTQGSVGVDWDGDFDLSHEGRIIRRAGPKPYVYSGVGLIKPQLFAQESSDVFKLAPFFFSAAERGRLFGVVSTGLWLHVGTVAAIAEAEKAIHAQGR</sequence>
<dbReference type="Pfam" id="PF12804">
    <property type="entry name" value="NTP_transf_3"/>
    <property type="match status" value="1"/>
</dbReference>
<dbReference type="Proteomes" id="UP001317629">
    <property type="component" value="Chromosome"/>
</dbReference>
<gene>
    <name evidence="5" type="primary">galF</name>
    <name evidence="5" type="ORF">SS37A_23900</name>
</gene>
<keyword evidence="1" id="KW-0808">Transferase</keyword>
<evidence type="ECO:0000256" key="3">
    <source>
        <dbReference type="ARBA" id="ARBA00022842"/>
    </source>
</evidence>
<accession>A0ABM8EA82</accession>
<evidence type="ECO:0000313" key="5">
    <source>
        <dbReference type="EMBL" id="BDV34861.1"/>
    </source>
</evidence>
<keyword evidence="6" id="KW-1185">Reference proteome</keyword>
<dbReference type="InterPro" id="IPR029044">
    <property type="entry name" value="Nucleotide-diphossugar_trans"/>
</dbReference>
<dbReference type="PANTHER" id="PTHR43584:SF8">
    <property type="entry name" value="N-ACETYLMURAMATE ALPHA-1-PHOSPHATE URIDYLYLTRANSFERASE"/>
    <property type="match status" value="1"/>
</dbReference>
<keyword evidence="2 5" id="KW-0548">Nucleotidyltransferase</keyword>